<evidence type="ECO:0000313" key="4">
    <source>
        <dbReference type="EMBL" id="CAL8111127.1"/>
    </source>
</evidence>
<evidence type="ECO:0000256" key="1">
    <source>
        <dbReference type="ARBA" id="ARBA00006326"/>
    </source>
</evidence>
<feature type="region of interest" description="Disordered" evidence="3">
    <location>
        <begin position="310"/>
        <end position="339"/>
    </location>
</feature>
<comment type="similarity">
    <text evidence="1">Belongs to the peroxin-19 family.</text>
</comment>
<sequence length="339" mass="37343">MDTDENTVSAPAMNGNCNNGDVNASSSSSQVSAADDSSTSSVIRRKHHQEELPPTDDPELDALLDDALKDFDKPLPSSMKKPTGVIDNKTAELMMDSVWAEEFIKQATSQFEKKMRDYIKTNVKAGPKAQQQLEQNMSKIVDAASTAALNTASDPEALSSQLNEAIRNAAAKATEQPPSIPNVVGLPDENDFARMMSSLGMGIGPDNFDDTEMNEILPFMTNMMQKLLSKELLQPVLTDIVDKYPSWLSSNREKIPSKDFQKYSQQYEYMKQICEEYASENESDSSDLKKKRFERISDLMLKVQYAGPPPQELIGEVEGGNPFPTFDPSAGGGDQCSVM</sequence>
<keyword evidence="5" id="KW-1185">Reference proteome</keyword>
<organism evidence="4 5">
    <name type="scientific">Orchesella dallaii</name>
    <dbReference type="NCBI Taxonomy" id="48710"/>
    <lineage>
        <taxon>Eukaryota</taxon>
        <taxon>Metazoa</taxon>
        <taxon>Ecdysozoa</taxon>
        <taxon>Arthropoda</taxon>
        <taxon>Hexapoda</taxon>
        <taxon>Collembola</taxon>
        <taxon>Entomobryomorpha</taxon>
        <taxon>Entomobryoidea</taxon>
        <taxon>Orchesellidae</taxon>
        <taxon>Orchesellinae</taxon>
        <taxon>Orchesella</taxon>
    </lineage>
</organism>
<gene>
    <name evidence="4" type="ORF">ODALV1_LOCUS14752</name>
</gene>
<dbReference type="Proteomes" id="UP001642540">
    <property type="component" value="Unassembled WGS sequence"/>
</dbReference>
<feature type="compositionally biased region" description="Gly residues" evidence="3">
    <location>
        <begin position="330"/>
        <end position="339"/>
    </location>
</feature>
<accession>A0ABP1QSC5</accession>
<protein>
    <recommendedName>
        <fullName evidence="2">Peroxin-19</fullName>
    </recommendedName>
</protein>
<evidence type="ECO:0000313" key="5">
    <source>
        <dbReference type="Proteomes" id="UP001642540"/>
    </source>
</evidence>
<evidence type="ECO:0000256" key="3">
    <source>
        <dbReference type="SAM" id="MobiDB-lite"/>
    </source>
</evidence>
<feature type="compositionally biased region" description="Acidic residues" evidence="3">
    <location>
        <begin position="53"/>
        <end position="62"/>
    </location>
</feature>
<dbReference type="Pfam" id="PF04614">
    <property type="entry name" value="Pex19"/>
    <property type="match status" value="1"/>
</dbReference>
<reference evidence="4 5" key="1">
    <citation type="submission" date="2024-08" db="EMBL/GenBank/DDBJ databases">
        <authorList>
            <person name="Cucini C."/>
            <person name="Frati F."/>
        </authorList>
    </citation>
    <scope>NUCLEOTIDE SEQUENCE [LARGE SCALE GENOMIC DNA]</scope>
</reference>
<feature type="region of interest" description="Disordered" evidence="3">
    <location>
        <begin position="1"/>
        <end position="62"/>
    </location>
</feature>
<dbReference type="InterPro" id="IPR006708">
    <property type="entry name" value="Pex19"/>
</dbReference>
<dbReference type="PANTHER" id="PTHR12774">
    <property type="entry name" value="PEROXISOMAL BIOGENESIS FACTOR 19"/>
    <property type="match status" value="1"/>
</dbReference>
<dbReference type="Gene3D" id="1.20.120.900">
    <property type="entry name" value="Pex19, mPTS binding domain"/>
    <property type="match status" value="1"/>
</dbReference>
<dbReference type="EMBL" id="CAXLJM020000046">
    <property type="protein sequence ID" value="CAL8111127.1"/>
    <property type="molecule type" value="Genomic_DNA"/>
</dbReference>
<name>A0ABP1QSC5_9HEXA</name>
<comment type="caution">
    <text evidence="4">The sequence shown here is derived from an EMBL/GenBank/DDBJ whole genome shotgun (WGS) entry which is preliminary data.</text>
</comment>
<evidence type="ECO:0000256" key="2">
    <source>
        <dbReference type="ARBA" id="ARBA00029688"/>
    </source>
</evidence>
<proteinExistence type="inferred from homology"/>
<feature type="compositionally biased region" description="Low complexity" evidence="3">
    <location>
        <begin position="18"/>
        <end position="42"/>
    </location>
</feature>
<dbReference type="PANTHER" id="PTHR12774:SF2">
    <property type="entry name" value="PEROXISOMAL BIOGENESIS FACTOR 19"/>
    <property type="match status" value="1"/>
</dbReference>
<dbReference type="InterPro" id="IPR038322">
    <property type="entry name" value="Pex19_C_sf"/>
</dbReference>